<name>A0A9Q9AW09_9PEZI</name>
<organism evidence="1 2">
    <name type="scientific">Septoria linicola</name>
    <dbReference type="NCBI Taxonomy" id="215465"/>
    <lineage>
        <taxon>Eukaryota</taxon>
        <taxon>Fungi</taxon>
        <taxon>Dikarya</taxon>
        <taxon>Ascomycota</taxon>
        <taxon>Pezizomycotina</taxon>
        <taxon>Dothideomycetes</taxon>
        <taxon>Dothideomycetidae</taxon>
        <taxon>Mycosphaerellales</taxon>
        <taxon>Mycosphaerellaceae</taxon>
        <taxon>Septoria</taxon>
    </lineage>
</organism>
<evidence type="ECO:0000313" key="2">
    <source>
        <dbReference type="Proteomes" id="UP001056384"/>
    </source>
</evidence>
<accession>A0A9Q9AW09</accession>
<dbReference type="AlphaFoldDB" id="A0A9Q9AW09"/>
<dbReference type="Proteomes" id="UP001056384">
    <property type="component" value="Chromosome 8"/>
</dbReference>
<dbReference type="EMBL" id="CP099425">
    <property type="protein sequence ID" value="USW55944.1"/>
    <property type="molecule type" value="Genomic_DNA"/>
</dbReference>
<evidence type="ECO:0000313" key="1">
    <source>
        <dbReference type="EMBL" id="USW55944.1"/>
    </source>
</evidence>
<sequence length="133" mass="14879">MTPTGNIKDWIQTLIASRSALRAFLAYPQPTVAKVQQNIRQARQALQHLDEFAKFVAAEGLSPTSLLAVAGDDSLEPFAASVSLSIALRETFEFWQAVVSKAEDRKLDWTQIKAIEKVQLTKLLKTWFSAEEM</sequence>
<proteinExistence type="predicted"/>
<keyword evidence="2" id="KW-1185">Reference proteome</keyword>
<reference evidence="1" key="1">
    <citation type="submission" date="2022-06" db="EMBL/GenBank/DDBJ databases">
        <title>Complete genome sequences of two strains of the flax pathogen Septoria linicola.</title>
        <authorList>
            <person name="Lapalu N."/>
            <person name="Simon A."/>
            <person name="Demenou B."/>
            <person name="Paumier D."/>
            <person name="Guillot M.-P."/>
            <person name="Gout L."/>
            <person name="Valade R."/>
        </authorList>
    </citation>
    <scope>NUCLEOTIDE SEQUENCE</scope>
    <source>
        <strain evidence="1">SE15195</strain>
    </source>
</reference>
<gene>
    <name evidence="1" type="ORF">Slin15195_G092630</name>
</gene>
<protein>
    <submittedName>
        <fullName evidence="1">Uncharacterized protein</fullName>
    </submittedName>
</protein>